<dbReference type="InterPro" id="IPR022791">
    <property type="entry name" value="L-PG_synthase/AglD"/>
</dbReference>
<keyword evidence="5 6" id="KW-0472">Membrane</keyword>
<evidence type="ECO:0008006" key="9">
    <source>
        <dbReference type="Google" id="ProtNLM"/>
    </source>
</evidence>
<evidence type="ECO:0000313" key="7">
    <source>
        <dbReference type="EMBL" id="VEH14272.1"/>
    </source>
</evidence>
<feature type="transmembrane region" description="Helical" evidence="6">
    <location>
        <begin position="7"/>
        <end position="24"/>
    </location>
</feature>
<gene>
    <name evidence="7" type="ORF">NCTC13071_00240</name>
</gene>
<evidence type="ECO:0000256" key="5">
    <source>
        <dbReference type="ARBA" id="ARBA00023136"/>
    </source>
</evidence>
<evidence type="ECO:0000256" key="2">
    <source>
        <dbReference type="ARBA" id="ARBA00022475"/>
    </source>
</evidence>
<dbReference type="RefSeq" id="WP_025879579.1">
    <property type="nucleotide sequence ID" value="NZ_CAJPPY010000097.1"/>
</dbReference>
<dbReference type="Proteomes" id="UP000274578">
    <property type="component" value="Chromosome 1"/>
</dbReference>
<evidence type="ECO:0000256" key="1">
    <source>
        <dbReference type="ARBA" id="ARBA00004651"/>
    </source>
</evidence>
<dbReference type="PANTHER" id="PTHR39087:SF2">
    <property type="entry name" value="UPF0104 MEMBRANE PROTEIN MJ1595"/>
    <property type="match status" value="1"/>
</dbReference>
<proteinExistence type="predicted"/>
<dbReference type="GeneID" id="85011161"/>
<sequence>MKKLSAKFIKIVLPLLLGGVILYWMYRDFDFHSISDVLFHKMNWMWMLLSFPFGISAQAFRGWRWRQTLEPIGEKPRTSTAVYSIFLSYAVSLIVPRMGEFARCGVLKHYDGVSFPKAIGTVVTERAIDSLLVLLIALLTFLSQIPVFTRFFDKTGTRIDTLFTNFSLAGWLVTAVCGVAVLILLYYLLRRLRFINKVKGTLKGIWQGVSSLKDVHNVPLFLFYTIAIWGSYFMHYYLTFFCFKATSGLSLSCALVTFIVGSIAVIVPTPNGAGPWHFAVKTMLILYGVGETDALYFVLIVHSVQTLLVVLLGLYAWLALAFTKRNDTVQHE</sequence>
<feature type="transmembrane region" description="Helical" evidence="6">
    <location>
        <begin position="248"/>
        <end position="267"/>
    </location>
</feature>
<keyword evidence="3 6" id="KW-0812">Transmembrane</keyword>
<feature type="transmembrane region" description="Helical" evidence="6">
    <location>
        <begin position="131"/>
        <end position="152"/>
    </location>
</feature>
<feature type="transmembrane region" description="Helical" evidence="6">
    <location>
        <begin position="294"/>
        <end position="318"/>
    </location>
</feature>
<comment type="subcellular location">
    <subcellularLocation>
        <location evidence="1">Cell membrane</location>
        <topology evidence="1">Multi-pass membrane protein</topology>
    </subcellularLocation>
</comment>
<dbReference type="GO" id="GO:0005886">
    <property type="term" value="C:plasma membrane"/>
    <property type="evidence" value="ECO:0007669"/>
    <property type="project" value="UniProtKB-SubCell"/>
</dbReference>
<keyword evidence="2" id="KW-1003">Cell membrane</keyword>
<dbReference type="EMBL" id="LR134384">
    <property type="protein sequence ID" value="VEH14272.1"/>
    <property type="molecule type" value="Genomic_DNA"/>
</dbReference>
<feature type="transmembrane region" description="Helical" evidence="6">
    <location>
        <begin position="221"/>
        <end position="241"/>
    </location>
</feature>
<dbReference type="PANTHER" id="PTHR39087">
    <property type="entry name" value="UPF0104 MEMBRANE PROTEIN MJ1595"/>
    <property type="match status" value="1"/>
</dbReference>
<keyword evidence="4 6" id="KW-1133">Transmembrane helix</keyword>
<dbReference type="KEGG" id="poc:NCTC13071_00240"/>
<dbReference type="Pfam" id="PF03706">
    <property type="entry name" value="LPG_synthase_TM"/>
    <property type="match status" value="1"/>
</dbReference>
<reference evidence="7 8" key="1">
    <citation type="submission" date="2018-12" db="EMBL/GenBank/DDBJ databases">
        <authorList>
            <consortium name="Pathogen Informatics"/>
        </authorList>
    </citation>
    <scope>NUCLEOTIDE SEQUENCE [LARGE SCALE GENOMIC DNA]</scope>
    <source>
        <strain evidence="7 8">NCTC13071</strain>
    </source>
</reference>
<name>A0A448L2V7_9BACT</name>
<feature type="transmembrane region" description="Helical" evidence="6">
    <location>
        <begin position="164"/>
        <end position="189"/>
    </location>
</feature>
<protein>
    <recommendedName>
        <fullName evidence="9">Dolichol-P-glucose synthetase</fullName>
    </recommendedName>
</protein>
<evidence type="ECO:0000256" key="4">
    <source>
        <dbReference type="ARBA" id="ARBA00022989"/>
    </source>
</evidence>
<evidence type="ECO:0000313" key="8">
    <source>
        <dbReference type="Proteomes" id="UP000274578"/>
    </source>
</evidence>
<dbReference type="NCBIfam" id="TIGR00374">
    <property type="entry name" value="flippase-like domain"/>
    <property type="match status" value="1"/>
</dbReference>
<organism evidence="7 8">
    <name type="scientific">Segatella oris</name>
    <dbReference type="NCBI Taxonomy" id="28135"/>
    <lineage>
        <taxon>Bacteria</taxon>
        <taxon>Pseudomonadati</taxon>
        <taxon>Bacteroidota</taxon>
        <taxon>Bacteroidia</taxon>
        <taxon>Bacteroidales</taxon>
        <taxon>Prevotellaceae</taxon>
        <taxon>Segatella</taxon>
    </lineage>
</organism>
<feature type="transmembrane region" description="Helical" evidence="6">
    <location>
        <begin position="44"/>
        <end position="60"/>
    </location>
</feature>
<accession>A0A448L2V7</accession>
<evidence type="ECO:0000256" key="3">
    <source>
        <dbReference type="ARBA" id="ARBA00022692"/>
    </source>
</evidence>
<evidence type="ECO:0000256" key="6">
    <source>
        <dbReference type="SAM" id="Phobius"/>
    </source>
</evidence>
<dbReference type="AlphaFoldDB" id="A0A448L2V7"/>